<dbReference type="InterPro" id="IPR029058">
    <property type="entry name" value="AB_hydrolase_fold"/>
</dbReference>
<keyword evidence="3" id="KW-1185">Reference proteome</keyword>
<dbReference type="AlphaFoldDB" id="A0A2T0Q5N7"/>
<reference evidence="2 3" key="1">
    <citation type="submission" date="2018-03" db="EMBL/GenBank/DDBJ databases">
        <title>Genomic Encyclopedia of Archaeal and Bacterial Type Strains, Phase II (KMG-II): from individual species to whole genera.</title>
        <authorList>
            <person name="Goeker M."/>
        </authorList>
    </citation>
    <scope>NUCLEOTIDE SEQUENCE [LARGE SCALE GENOMIC DNA]</scope>
    <source>
        <strain evidence="2 3">DSM 45601</strain>
    </source>
</reference>
<dbReference type="EMBL" id="PVZC01000004">
    <property type="protein sequence ID" value="PRX99104.1"/>
    <property type="molecule type" value="Genomic_DNA"/>
</dbReference>
<proteinExistence type="predicted"/>
<organism evidence="2 3">
    <name type="scientific">Allonocardiopsis opalescens</name>
    <dbReference type="NCBI Taxonomy" id="1144618"/>
    <lineage>
        <taxon>Bacteria</taxon>
        <taxon>Bacillati</taxon>
        <taxon>Actinomycetota</taxon>
        <taxon>Actinomycetes</taxon>
        <taxon>Streptosporangiales</taxon>
        <taxon>Allonocardiopsis</taxon>
    </lineage>
</organism>
<dbReference type="Gene3D" id="3.40.50.1820">
    <property type="entry name" value="alpha/beta hydrolase"/>
    <property type="match status" value="1"/>
</dbReference>
<evidence type="ECO:0000259" key="1">
    <source>
        <dbReference type="Pfam" id="PF00135"/>
    </source>
</evidence>
<sequence>MSRHVTVRLSSGAVRGRRLDGYQSFQGIPYAAPPVGERRWRAPAPVEPWTGVRDATEPAGPAPQPAQPFAAASLDEDCLTLDVTVPDAAPPAQGAGRPVIIWLHGGGGTNGGSAGFDPHRLAAAGGAVVVAPNARLGVLACFGHPGLADGGTFGLQDQQAALRWVRREIARFGGDPGRVALVGSSYGALMIAAHLVSPASAGLFHRAILQSPFSVLGATPAHTLIPGVPALPPRWIPAAELERFGAATAAEHGWTAPGDDPEAALARLRRVPVAELLQATDAFIRPAYGGATLPESPGTALPAGRFHRMPVMLGTTLDEARFFVGLFAELAGRPVTAEGYPRLLAEAFGGAAAEIARHYPLDRFPTPGLAWAQISTDRAWARPTWELGRALAEHTGTWLYEFADRDAPQPVPLPGFPAGACHAGELAYQFDLPGAPPLPAAQRGLADRMNRYWAAFAAHGEPAGAGLPDWPGFETGHVQSLAPEHIGGTDYAAEHRLDLWERMP</sequence>
<dbReference type="PANTHER" id="PTHR11559">
    <property type="entry name" value="CARBOXYLESTERASE"/>
    <property type="match status" value="1"/>
</dbReference>
<dbReference type="InterPro" id="IPR002018">
    <property type="entry name" value="CarbesteraseB"/>
</dbReference>
<feature type="domain" description="Carboxylesterase type B" evidence="1">
    <location>
        <begin position="6"/>
        <end position="479"/>
    </location>
</feature>
<dbReference type="Pfam" id="PF00135">
    <property type="entry name" value="COesterase"/>
    <property type="match status" value="1"/>
</dbReference>
<protein>
    <submittedName>
        <fullName evidence="2">Para-nitrobenzyl esterase</fullName>
    </submittedName>
</protein>
<name>A0A2T0Q5N7_9ACTN</name>
<comment type="caution">
    <text evidence="2">The sequence shown here is derived from an EMBL/GenBank/DDBJ whole genome shotgun (WGS) entry which is preliminary data.</text>
</comment>
<accession>A0A2T0Q5N7</accession>
<dbReference type="Proteomes" id="UP000237846">
    <property type="component" value="Unassembled WGS sequence"/>
</dbReference>
<dbReference type="SUPFAM" id="SSF53474">
    <property type="entry name" value="alpha/beta-Hydrolases"/>
    <property type="match status" value="1"/>
</dbReference>
<evidence type="ECO:0000313" key="2">
    <source>
        <dbReference type="EMBL" id="PRX99104.1"/>
    </source>
</evidence>
<dbReference type="InterPro" id="IPR050309">
    <property type="entry name" value="Type-B_Carboxylest/Lipase"/>
</dbReference>
<dbReference type="OrthoDB" id="4308422at2"/>
<gene>
    <name evidence="2" type="ORF">CLV72_104684</name>
</gene>
<evidence type="ECO:0000313" key="3">
    <source>
        <dbReference type="Proteomes" id="UP000237846"/>
    </source>
</evidence>